<reference evidence="2 3" key="1">
    <citation type="submission" date="2018-02" db="EMBL/GenBank/DDBJ databases">
        <title>Draft genome sequencing of Burkholderia cepacia Y14-15.</title>
        <authorList>
            <person name="Zheng B.-X."/>
        </authorList>
    </citation>
    <scope>NUCLEOTIDE SEQUENCE [LARGE SCALE GENOMIC DNA]</scope>
    <source>
        <strain evidence="2 3">Y14-15</strain>
    </source>
</reference>
<keyword evidence="1" id="KW-1133">Transmembrane helix</keyword>
<sequence length="176" mass="19891">MIDRLKRWELQIASAIGPATREQLEEWAAEHDRIWNRKASIDHVVLAVGLVCLIGMVFAVLSHLFSWLMSLVESGFGVQLGSRVLAVVSLVVRVVFCVGIARSVWSLVVQRLESRRPANPFRPIDVPPADLVERNATFPRALAYLDAIRHQRRPIVPYDLDVLGMIRRQQQLNHGA</sequence>
<organism evidence="2 3">
    <name type="scientific">Burkholderia cepacia</name>
    <name type="common">Pseudomonas cepacia</name>
    <dbReference type="NCBI Taxonomy" id="292"/>
    <lineage>
        <taxon>Bacteria</taxon>
        <taxon>Pseudomonadati</taxon>
        <taxon>Pseudomonadota</taxon>
        <taxon>Betaproteobacteria</taxon>
        <taxon>Burkholderiales</taxon>
        <taxon>Burkholderiaceae</taxon>
        <taxon>Burkholderia</taxon>
        <taxon>Burkholderia cepacia complex</taxon>
    </lineage>
</organism>
<dbReference type="RefSeq" id="WP_105393232.1">
    <property type="nucleotide sequence ID" value="NZ_PUIQ01000062.1"/>
</dbReference>
<keyword evidence="1" id="KW-0812">Transmembrane</keyword>
<comment type="caution">
    <text evidence="2">The sequence shown here is derived from an EMBL/GenBank/DDBJ whole genome shotgun (WGS) entry which is preliminary data.</text>
</comment>
<evidence type="ECO:0000256" key="1">
    <source>
        <dbReference type="SAM" id="Phobius"/>
    </source>
</evidence>
<evidence type="ECO:0000313" key="3">
    <source>
        <dbReference type="Proteomes" id="UP000238206"/>
    </source>
</evidence>
<feature type="transmembrane region" description="Helical" evidence="1">
    <location>
        <begin position="44"/>
        <end position="65"/>
    </location>
</feature>
<protein>
    <submittedName>
        <fullName evidence="2">Uncharacterized protein</fullName>
    </submittedName>
</protein>
<gene>
    <name evidence="2" type="ORF">C5615_32840</name>
</gene>
<accession>A0A2S8I7U5</accession>
<name>A0A2S8I7U5_BURCE</name>
<dbReference type="AlphaFoldDB" id="A0A2S8I7U5"/>
<dbReference type="EMBL" id="PUIQ01000062">
    <property type="protein sequence ID" value="PQP10867.1"/>
    <property type="molecule type" value="Genomic_DNA"/>
</dbReference>
<proteinExistence type="predicted"/>
<evidence type="ECO:0000313" key="2">
    <source>
        <dbReference type="EMBL" id="PQP10867.1"/>
    </source>
</evidence>
<dbReference type="Proteomes" id="UP000238206">
    <property type="component" value="Unassembled WGS sequence"/>
</dbReference>
<feature type="transmembrane region" description="Helical" evidence="1">
    <location>
        <begin position="85"/>
        <end position="108"/>
    </location>
</feature>
<keyword evidence="1" id="KW-0472">Membrane</keyword>